<feature type="domain" description="DUF6475" evidence="1">
    <location>
        <begin position="97"/>
        <end position="175"/>
    </location>
</feature>
<protein>
    <recommendedName>
        <fullName evidence="1">DUF6475 domain-containing protein</fullName>
    </recommendedName>
</protein>
<dbReference type="EMBL" id="LAZR01009132">
    <property type="protein sequence ID" value="KKM74488.1"/>
    <property type="molecule type" value="Genomic_DNA"/>
</dbReference>
<dbReference type="InterPro" id="IPR045521">
    <property type="entry name" value="DUF6475"/>
</dbReference>
<proteinExistence type="predicted"/>
<sequence>MQESERPEFVEVIAGLAATFRQEATTALYYGYWMGLQDLALADVKRAAIRAMRTSKFMPAVAELRELAGEMLPEHRAVKAWEAFQEGIRQHGYYQSVSFDDGLINATVHNLGGWMPLLERLDSEEDEKWIRKDFERVYKAFAISGIGHEQARPLIGYCDTENQRNGYLEAVGEPVKVITGLVPRREAIEGPAD</sequence>
<name>A0A0F9JXP3_9ZZZZ</name>
<reference evidence="2" key="1">
    <citation type="journal article" date="2015" name="Nature">
        <title>Complex archaea that bridge the gap between prokaryotes and eukaryotes.</title>
        <authorList>
            <person name="Spang A."/>
            <person name="Saw J.H."/>
            <person name="Jorgensen S.L."/>
            <person name="Zaremba-Niedzwiedzka K."/>
            <person name="Martijn J."/>
            <person name="Lind A.E."/>
            <person name="van Eijk R."/>
            <person name="Schleper C."/>
            <person name="Guy L."/>
            <person name="Ettema T.J."/>
        </authorList>
    </citation>
    <scope>NUCLEOTIDE SEQUENCE</scope>
</reference>
<accession>A0A0F9JXP3</accession>
<evidence type="ECO:0000313" key="2">
    <source>
        <dbReference type="EMBL" id="KKM74488.1"/>
    </source>
</evidence>
<comment type="caution">
    <text evidence="2">The sequence shown here is derived from an EMBL/GenBank/DDBJ whole genome shotgun (WGS) entry which is preliminary data.</text>
</comment>
<gene>
    <name evidence="2" type="ORF">LCGC14_1399840</name>
</gene>
<organism evidence="2">
    <name type="scientific">marine sediment metagenome</name>
    <dbReference type="NCBI Taxonomy" id="412755"/>
    <lineage>
        <taxon>unclassified sequences</taxon>
        <taxon>metagenomes</taxon>
        <taxon>ecological metagenomes</taxon>
    </lineage>
</organism>
<dbReference type="Pfam" id="PF20081">
    <property type="entry name" value="DUF6475"/>
    <property type="match status" value="1"/>
</dbReference>
<evidence type="ECO:0000259" key="1">
    <source>
        <dbReference type="Pfam" id="PF20081"/>
    </source>
</evidence>
<dbReference type="AlphaFoldDB" id="A0A0F9JXP3"/>